<dbReference type="OrthoDB" id="9816067at2"/>
<evidence type="ECO:0000256" key="4">
    <source>
        <dbReference type="ARBA" id="ARBA00022729"/>
    </source>
</evidence>
<evidence type="ECO:0000259" key="8">
    <source>
        <dbReference type="Pfam" id="PF05504"/>
    </source>
</evidence>
<evidence type="ECO:0000256" key="6">
    <source>
        <dbReference type="ARBA" id="ARBA00023139"/>
    </source>
</evidence>
<protein>
    <submittedName>
        <fullName evidence="10">Spore germination protein KC</fullName>
    </submittedName>
</protein>
<accession>A0A3D9RPT3</accession>
<evidence type="ECO:0000313" key="11">
    <source>
        <dbReference type="Proteomes" id="UP000256304"/>
    </source>
</evidence>
<dbReference type="InterPro" id="IPR008844">
    <property type="entry name" value="Spore_GerAC-like"/>
</dbReference>
<keyword evidence="7" id="KW-0449">Lipoprotein</keyword>
<dbReference type="Pfam" id="PF05504">
    <property type="entry name" value="Spore_GerAC"/>
    <property type="match status" value="1"/>
</dbReference>
<dbReference type="Pfam" id="PF25198">
    <property type="entry name" value="Spore_GerAC_N"/>
    <property type="match status" value="1"/>
</dbReference>
<keyword evidence="11" id="KW-1185">Reference proteome</keyword>
<comment type="subcellular location">
    <subcellularLocation>
        <location evidence="1">Membrane</location>
        <topology evidence="1">Lipid-anchor</topology>
    </subcellularLocation>
</comment>
<dbReference type="InterPro" id="IPR038501">
    <property type="entry name" value="Spore_GerAC_C_sf"/>
</dbReference>
<dbReference type="AlphaFoldDB" id="A0A3D9RPT3"/>
<dbReference type="NCBIfam" id="TIGR02887">
    <property type="entry name" value="spore_ger_x_C"/>
    <property type="match status" value="1"/>
</dbReference>
<dbReference type="Gene3D" id="3.30.300.210">
    <property type="entry name" value="Nutrient germinant receptor protein C, domain 3"/>
    <property type="match status" value="1"/>
</dbReference>
<keyword evidence="6" id="KW-0564">Palmitate</keyword>
<organism evidence="10 11">
    <name type="scientific">Paenibacillus taihuensis</name>
    <dbReference type="NCBI Taxonomy" id="1156355"/>
    <lineage>
        <taxon>Bacteria</taxon>
        <taxon>Bacillati</taxon>
        <taxon>Bacillota</taxon>
        <taxon>Bacilli</taxon>
        <taxon>Bacillales</taxon>
        <taxon>Paenibacillaceae</taxon>
        <taxon>Paenibacillus</taxon>
    </lineage>
</organism>
<feature type="domain" description="Spore germination GerAC-like C-terminal" evidence="8">
    <location>
        <begin position="206"/>
        <end position="372"/>
    </location>
</feature>
<evidence type="ECO:0000259" key="9">
    <source>
        <dbReference type="Pfam" id="PF25198"/>
    </source>
</evidence>
<evidence type="ECO:0000256" key="5">
    <source>
        <dbReference type="ARBA" id="ARBA00023136"/>
    </source>
</evidence>
<name>A0A3D9RPT3_9BACL</name>
<keyword evidence="3" id="KW-0309">Germination</keyword>
<sequence length="382" mass="42465">MSRMMKLSAVIVILLVITSGCWNLREPDELSFITAAGLDYNEQGQLEVTSQIAVPAAISGSQEGGGGNKKSFVVVGGTGKNVMDAGQSLQAQLPRTLFYAHRQTILIGERIARNGLGSLTDMFIRNPKSEMRSSILVVKGGMAKDVLNIEPMFDPYISTMLVREQSAVGAKPYYYRQFLADALCETMQPLLPAVEVTPNNHYRYVGSAIMNKDDNLKLVGFLNAKESSYANWIIGRQSALTITARVGPGKEEVSLSAKALSKKLRFEMLDPPRITVTLQGTGIMTENNSSLNPSKSGDLKQIEKDLSRETQEEVQAMVDKVQKQYRMDIFGFGEFVHRDHPRRWKSFHGKWSRTFPALRIVVKVELQAKDPGQTNTTIDRML</sequence>
<dbReference type="PROSITE" id="PS51257">
    <property type="entry name" value="PROKAR_LIPOPROTEIN"/>
    <property type="match status" value="1"/>
</dbReference>
<dbReference type="GO" id="GO:0016020">
    <property type="term" value="C:membrane"/>
    <property type="evidence" value="ECO:0007669"/>
    <property type="project" value="UniProtKB-SubCell"/>
</dbReference>
<dbReference type="Gene3D" id="6.20.190.10">
    <property type="entry name" value="Nutrient germinant receptor protein C, domain 1"/>
    <property type="match status" value="1"/>
</dbReference>
<evidence type="ECO:0000256" key="7">
    <source>
        <dbReference type="ARBA" id="ARBA00023288"/>
    </source>
</evidence>
<dbReference type="RefSeq" id="WP_116189999.1">
    <property type="nucleotide sequence ID" value="NZ_QTTN01000018.1"/>
</dbReference>
<gene>
    <name evidence="10" type="ORF">A8990_1182</name>
</gene>
<evidence type="ECO:0000256" key="3">
    <source>
        <dbReference type="ARBA" id="ARBA00022544"/>
    </source>
</evidence>
<feature type="domain" description="Spore germination protein N-terminal" evidence="9">
    <location>
        <begin position="25"/>
        <end position="195"/>
    </location>
</feature>
<evidence type="ECO:0000256" key="1">
    <source>
        <dbReference type="ARBA" id="ARBA00004635"/>
    </source>
</evidence>
<dbReference type="PANTHER" id="PTHR35789">
    <property type="entry name" value="SPORE GERMINATION PROTEIN B3"/>
    <property type="match status" value="1"/>
</dbReference>
<dbReference type="InterPro" id="IPR046953">
    <property type="entry name" value="Spore_GerAC-like_C"/>
</dbReference>
<dbReference type="InterPro" id="IPR057336">
    <property type="entry name" value="GerAC_N"/>
</dbReference>
<proteinExistence type="inferred from homology"/>
<dbReference type="EMBL" id="QTTN01000018">
    <property type="protein sequence ID" value="REE81478.1"/>
    <property type="molecule type" value="Genomic_DNA"/>
</dbReference>
<keyword evidence="5" id="KW-0472">Membrane</keyword>
<comment type="similarity">
    <text evidence="2">Belongs to the GerABKC lipoprotein family.</text>
</comment>
<reference evidence="10 11" key="1">
    <citation type="submission" date="2018-08" db="EMBL/GenBank/DDBJ databases">
        <title>Genomic Encyclopedia of Type Strains, Phase III (KMG-III): the genomes of soil and plant-associated and newly described type strains.</title>
        <authorList>
            <person name="Whitman W."/>
        </authorList>
    </citation>
    <scope>NUCLEOTIDE SEQUENCE [LARGE SCALE GENOMIC DNA]</scope>
    <source>
        <strain evidence="10 11">CGMCC 1.10966</strain>
    </source>
</reference>
<comment type="caution">
    <text evidence="10">The sequence shown here is derived from an EMBL/GenBank/DDBJ whole genome shotgun (WGS) entry which is preliminary data.</text>
</comment>
<keyword evidence="4" id="KW-0732">Signal</keyword>
<dbReference type="GO" id="GO:0009847">
    <property type="term" value="P:spore germination"/>
    <property type="evidence" value="ECO:0007669"/>
    <property type="project" value="InterPro"/>
</dbReference>
<evidence type="ECO:0000256" key="2">
    <source>
        <dbReference type="ARBA" id="ARBA00007886"/>
    </source>
</evidence>
<evidence type="ECO:0000313" key="10">
    <source>
        <dbReference type="EMBL" id="REE81478.1"/>
    </source>
</evidence>
<dbReference type="PANTHER" id="PTHR35789:SF1">
    <property type="entry name" value="SPORE GERMINATION PROTEIN B3"/>
    <property type="match status" value="1"/>
</dbReference>
<dbReference type="Proteomes" id="UP000256304">
    <property type="component" value="Unassembled WGS sequence"/>
</dbReference>